<dbReference type="SUPFAM" id="SSF53098">
    <property type="entry name" value="Ribonuclease H-like"/>
    <property type="match status" value="1"/>
</dbReference>
<dbReference type="InterPro" id="IPR012337">
    <property type="entry name" value="RNaseH-like_sf"/>
</dbReference>
<keyword evidence="4" id="KW-1185">Reference proteome</keyword>
<dbReference type="EMBL" id="JAJSOF020000005">
    <property type="protein sequence ID" value="KAJ4447754.1"/>
    <property type="molecule type" value="Genomic_DNA"/>
</dbReference>
<proteinExistence type="predicted"/>
<protein>
    <recommendedName>
        <fullName evidence="2">DUF4371 domain-containing protein</fullName>
    </recommendedName>
</protein>
<evidence type="ECO:0000256" key="1">
    <source>
        <dbReference type="SAM" id="MobiDB-lite"/>
    </source>
</evidence>
<dbReference type="PANTHER" id="PTHR45749:SF28">
    <property type="entry name" value="ZINC FINGER MYM-TYPE PROTEIN 1-LIKE-RELATED"/>
    <property type="match status" value="1"/>
</dbReference>
<dbReference type="PANTHER" id="PTHR45749">
    <property type="match status" value="1"/>
</dbReference>
<gene>
    <name evidence="3" type="ORF">ANN_09762</name>
</gene>
<evidence type="ECO:0000259" key="2">
    <source>
        <dbReference type="Pfam" id="PF14291"/>
    </source>
</evidence>
<feature type="region of interest" description="Disordered" evidence="1">
    <location>
        <begin position="1"/>
        <end position="63"/>
    </location>
</feature>
<dbReference type="Proteomes" id="UP001148838">
    <property type="component" value="Unassembled WGS sequence"/>
</dbReference>
<reference evidence="3 4" key="1">
    <citation type="journal article" date="2022" name="Allergy">
        <title>Genome assembly and annotation of Periplaneta americana reveal a comprehensive cockroach allergen profile.</title>
        <authorList>
            <person name="Wang L."/>
            <person name="Xiong Q."/>
            <person name="Saelim N."/>
            <person name="Wang L."/>
            <person name="Nong W."/>
            <person name="Wan A.T."/>
            <person name="Shi M."/>
            <person name="Liu X."/>
            <person name="Cao Q."/>
            <person name="Hui J.H.L."/>
            <person name="Sookrung N."/>
            <person name="Leung T.F."/>
            <person name="Tungtrongchitr A."/>
            <person name="Tsui S.K.W."/>
        </authorList>
    </citation>
    <scope>NUCLEOTIDE SEQUENCE [LARGE SCALE GENOMIC DNA]</scope>
    <source>
        <strain evidence="3">PWHHKU_190912</strain>
    </source>
</reference>
<organism evidence="3 4">
    <name type="scientific">Periplaneta americana</name>
    <name type="common">American cockroach</name>
    <name type="synonym">Blatta americana</name>
    <dbReference type="NCBI Taxonomy" id="6978"/>
    <lineage>
        <taxon>Eukaryota</taxon>
        <taxon>Metazoa</taxon>
        <taxon>Ecdysozoa</taxon>
        <taxon>Arthropoda</taxon>
        <taxon>Hexapoda</taxon>
        <taxon>Insecta</taxon>
        <taxon>Pterygota</taxon>
        <taxon>Neoptera</taxon>
        <taxon>Polyneoptera</taxon>
        <taxon>Dictyoptera</taxon>
        <taxon>Blattodea</taxon>
        <taxon>Blattoidea</taxon>
        <taxon>Blattidae</taxon>
        <taxon>Blattinae</taxon>
        <taxon>Periplaneta</taxon>
    </lineage>
</organism>
<comment type="caution">
    <text evidence="3">The sequence shown here is derived from an EMBL/GenBank/DDBJ whole genome shotgun (WGS) entry which is preliminary data.</text>
</comment>
<accession>A0ABQ8TQ71</accession>
<feature type="domain" description="DUF4371" evidence="2">
    <location>
        <begin position="61"/>
        <end position="219"/>
    </location>
</feature>
<evidence type="ECO:0000313" key="4">
    <source>
        <dbReference type="Proteomes" id="UP001148838"/>
    </source>
</evidence>
<sequence length="652" mass="74845">MSEQKESMTTGDETVTAESENDQESPPRTNCQTISEQKESMTTEDETVTAESEKDQSPPEDVSVQLKVKQELAFRGHDESSTSINRGNYVELLKYTAEYDPLLKAHLETSTVFKGVSNRIQNDLIEAVAKSLLEEIKLANYVAVLVDETTDVSNTAQFSIVHNGQTKGRFIGFQGVSENRTAPEIAELIRQYLTEFDSNDKLIAQSYDGAASMAGRINGVQALIKQTHSQALFVHCYAHCLNLVLSNTVNNIKECKIVFSTLSGIAAFFSRSPKRTKFLDAFLQRRLPSVAPTRWNYTKRLVNTVYVHRNDLYKVFDAMLNNSSEIEKDILAPVKGYLLNLRDFTFCFLLRTFDKIFAFTSVLYSILQSKSFDIAFCRKKVDETRRNISAMRNEFETVFAETADEVGESCKRNVNYKQIYYEIFDNVDSHLESRFQDYGSLGFLGLISSENGIYDIYQKQFPQIEFSNLLSAYGNHFEEVRLRNELTVFYAADDFKEKTHLKIVESFLEDLEELKADFQKYRFRRIWNRVIHWELRLKDILEVKLEVVDREKFEKEMQRLGITPPSLAFSRFISLRPRHVPPRNIMAATDDLRKHRADEKSRVSELQDPMMIRRVAHDGKSGVSGLQAPMMIRRVAHDEKSGVSGLQVPMMI</sequence>
<evidence type="ECO:0000313" key="3">
    <source>
        <dbReference type="EMBL" id="KAJ4447754.1"/>
    </source>
</evidence>
<dbReference type="InterPro" id="IPR025398">
    <property type="entry name" value="DUF4371"/>
</dbReference>
<name>A0ABQ8TQ71_PERAM</name>
<dbReference type="Pfam" id="PF14291">
    <property type="entry name" value="DUF4371"/>
    <property type="match status" value="1"/>
</dbReference>
<feature type="compositionally biased region" description="Polar residues" evidence="1">
    <location>
        <begin position="7"/>
        <end position="35"/>
    </location>
</feature>